<reference evidence="3 4" key="1">
    <citation type="journal article" date="2016" name="Mol. Biol. Evol.">
        <title>Comparative Genomics of Early-Diverging Mushroom-Forming Fungi Provides Insights into the Origins of Lignocellulose Decay Capabilities.</title>
        <authorList>
            <person name="Nagy L.G."/>
            <person name="Riley R."/>
            <person name="Tritt A."/>
            <person name="Adam C."/>
            <person name="Daum C."/>
            <person name="Floudas D."/>
            <person name="Sun H."/>
            <person name="Yadav J.S."/>
            <person name="Pangilinan J."/>
            <person name="Larsson K.H."/>
            <person name="Matsuura K."/>
            <person name="Barry K."/>
            <person name="Labutti K."/>
            <person name="Kuo R."/>
            <person name="Ohm R.A."/>
            <person name="Bhattacharya S.S."/>
            <person name="Shirouzu T."/>
            <person name="Yoshinaga Y."/>
            <person name="Martin F.M."/>
            <person name="Grigoriev I.V."/>
            <person name="Hibbett D.S."/>
        </authorList>
    </citation>
    <scope>NUCLEOTIDE SEQUENCE [LARGE SCALE GENOMIC DNA]</scope>
    <source>
        <strain evidence="3 4">CBS 109695</strain>
    </source>
</reference>
<protein>
    <submittedName>
        <fullName evidence="3">Uncharacterized protein</fullName>
    </submittedName>
</protein>
<feature type="region of interest" description="Disordered" evidence="2">
    <location>
        <begin position="531"/>
        <end position="599"/>
    </location>
</feature>
<dbReference type="STRING" id="436010.A0A166R779"/>
<dbReference type="Pfam" id="PF00400">
    <property type="entry name" value="WD40"/>
    <property type="match status" value="2"/>
</dbReference>
<sequence length="766" mass="82215">MLRRLESSWRKEYVLRYNLRRRWERSHNSTITHTPHHSAVSGMLLMPEVGLLTSSVQYGIVSRSLPLTGKILRGFLDASGTGLGIGNPNAEFTPNVSVCALSSDGGTAKIVWAFRNGEVAVMTAARAMDNGRAAAKLTRCKLEDQHDGVVQDVAWCGINAFITGASDGKVKLWDSRRVSCIWTSTRQDGTLIADPCVKVTGSCSKGIVGVMQSGNISVWTGLQGMLSDDGPQVPLPVISEINIPLAQAIGNPRFPSTAAKVTALHIDPASSSSHLILLAAYAEHFPFHKLHVDLQTKNVSTTPFGEESHGHLTVVKPCFGDKTGEASFIIAGDQLGGVSIYNWNAPRPSLGDVARDIPAVPALRNFEGHEDGAVTQIAWNSVTLVTGSARGTVKVWDSFTFIPLRTFPSPAARPSVGGEWDGVSQIVLEKDLLVVSVGSRVMAWRAGPVSHRGQPLKKGKHPKKSKSHALAKGYKQLELHKDIAESKKELEHEQTHVKRAYGREKEQRSTLDNLGLDEVEAIEYVLMLSRDEEEARRPSPPASADEGVFETDFDDVSPRRTNFGASASKSIHSSPNSIRSIPRTSPSTSNRKVQMSPHFRPESLEASVSISPLTVGPVAAVGSPPIEARSLSVSSIGSDHFPPISPPLSNPSTPSNSVVHRSLSSSPETSRTAWSNNRRYTPPSSSPPSPQISTDLTAGTGRSASNALGGPSMSPGSSLFSADLARHVESRGSVALAADPADDMDEDLRYAIELSLAEALSRGMHL</sequence>
<keyword evidence="4" id="KW-1185">Reference proteome</keyword>
<dbReference type="InterPro" id="IPR003903">
    <property type="entry name" value="UIM_dom"/>
</dbReference>
<name>A0A166R779_9AGAM</name>
<feature type="compositionally biased region" description="Polar residues" evidence="2">
    <location>
        <begin position="559"/>
        <end position="593"/>
    </location>
</feature>
<dbReference type="PANTHER" id="PTHR19855:SF11">
    <property type="entry name" value="RIBOSOME BIOGENESIS PROTEIN WDR12"/>
    <property type="match status" value="1"/>
</dbReference>
<feature type="compositionally biased region" description="Low complexity" evidence="2">
    <location>
        <begin position="650"/>
        <end position="666"/>
    </location>
</feature>
<feature type="region of interest" description="Disordered" evidence="2">
    <location>
        <begin position="642"/>
        <end position="716"/>
    </location>
</feature>
<proteinExistence type="predicted"/>
<dbReference type="PROSITE" id="PS50082">
    <property type="entry name" value="WD_REPEATS_2"/>
    <property type="match status" value="1"/>
</dbReference>
<dbReference type="EMBL" id="KV417506">
    <property type="protein sequence ID" value="KZP27980.1"/>
    <property type="molecule type" value="Genomic_DNA"/>
</dbReference>
<evidence type="ECO:0000256" key="2">
    <source>
        <dbReference type="SAM" id="MobiDB-lite"/>
    </source>
</evidence>
<feature type="region of interest" description="Disordered" evidence="2">
    <location>
        <begin position="448"/>
        <end position="469"/>
    </location>
</feature>
<dbReference type="SMART" id="SM00320">
    <property type="entry name" value="WD40"/>
    <property type="match status" value="2"/>
</dbReference>
<dbReference type="InterPro" id="IPR015943">
    <property type="entry name" value="WD40/YVTN_repeat-like_dom_sf"/>
</dbReference>
<dbReference type="GO" id="GO:0005634">
    <property type="term" value="C:nucleus"/>
    <property type="evidence" value="ECO:0007669"/>
    <property type="project" value="TreeGrafter"/>
</dbReference>
<keyword evidence="1" id="KW-0853">WD repeat</keyword>
<dbReference type="InterPro" id="IPR001680">
    <property type="entry name" value="WD40_rpt"/>
</dbReference>
<organism evidence="3 4">
    <name type="scientific">Athelia psychrophila</name>
    <dbReference type="NCBI Taxonomy" id="1759441"/>
    <lineage>
        <taxon>Eukaryota</taxon>
        <taxon>Fungi</taxon>
        <taxon>Dikarya</taxon>
        <taxon>Basidiomycota</taxon>
        <taxon>Agaricomycotina</taxon>
        <taxon>Agaricomycetes</taxon>
        <taxon>Agaricomycetidae</taxon>
        <taxon>Atheliales</taxon>
        <taxon>Atheliaceae</taxon>
        <taxon>Athelia</taxon>
    </lineage>
</organism>
<feature type="compositionally biased region" description="Polar residues" evidence="2">
    <location>
        <begin position="667"/>
        <end position="679"/>
    </location>
</feature>
<dbReference type="AlphaFoldDB" id="A0A166R779"/>
<evidence type="ECO:0000313" key="3">
    <source>
        <dbReference type="EMBL" id="KZP27980.1"/>
    </source>
</evidence>
<dbReference type="OrthoDB" id="429520at2759"/>
<evidence type="ECO:0000313" key="4">
    <source>
        <dbReference type="Proteomes" id="UP000076532"/>
    </source>
</evidence>
<feature type="repeat" description="WD" evidence="1">
    <location>
        <begin position="143"/>
        <end position="183"/>
    </location>
</feature>
<accession>A0A166R779</accession>
<feature type="compositionally biased region" description="Basic residues" evidence="2">
    <location>
        <begin position="454"/>
        <end position="469"/>
    </location>
</feature>
<evidence type="ECO:0000256" key="1">
    <source>
        <dbReference type="PROSITE-ProRule" id="PRU00221"/>
    </source>
</evidence>
<dbReference type="Proteomes" id="UP000076532">
    <property type="component" value="Unassembled WGS sequence"/>
</dbReference>
<dbReference type="PANTHER" id="PTHR19855">
    <property type="entry name" value="WD40 REPEAT PROTEIN 12, 37"/>
    <property type="match status" value="1"/>
</dbReference>
<feature type="region of interest" description="Disordered" evidence="2">
    <location>
        <begin position="489"/>
        <end position="509"/>
    </location>
</feature>
<dbReference type="SUPFAM" id="SSF50978">
    <property type="entry name" value="WD40 repeat-like"/>
    <property type="match status" value="1"/>
</dbReference>
<dbReference type="Gene3D" id="2.130.10.10">
    <property type="entry name" value="YVTN repeat-like/Quinoprotein amine dehydrogenase"/>
    <property type="match status" value="1"/>
</dbReference>
<dbReference type="InterPro" id="IPR036322">
    <property type="entry name" value="WD40_repeat_dom_sf"/>
</dbReference>
<dbReference type="PROSITE" id="PS50330">
    <property type="entry name" value="UIM"/>
    <property type="match status" value="1"/>
</dbReference>
<feature type="compositionally biased region" description="Polar residues" evidence="2">
    <location>
        <begin position="691"/>
        <end position="706"/>
    </location>
</feature>
<gene>
    <name evidence="3" type="ORF">FIBSPDRAFT_780494</name>
</gene>